<proteinExistence type="evidence at transcript level"/>
<reference evidence="5" key="1">
    <citation type="journal article" date="2017" name="Front. Cell. Infect. Microbiol.">
        <title>The Distinct Transcriptional Response of the Midgut of Amblyomma sculptum and Amblyomma aureolatum Ticks to Rickettsia rickettsii Correlates to Their Differences in Susceptibility to Infection.</title>
        <authorList>
            <person name="Martins L.A."/>
            <person name="Galletti M.F.B.M."/>
            <person name="Ribeiro J.M."/>
            <person name="Fujita A."/>
            <person name="Costa F.B."/>
            <person name="Labruna M.B."/>
            <person name="Daffre S."/>
            <person name="Fogaca A.C."/>
        </authorList>
    </citation>
    <scope>NUCLEOTIDE SEQUENCE</scope>
</reference>
<dbReference type="InterPro" id="IPR036880">
    <property type="entry name" value="Kunitz_BPTI_sf"/>
</dbReference>
<feature type="domain" description="BPTI/Kunitz inhibitor" evidence="4">
    <location>
        <begin position="1"/>
        <end position="60"/>
    </location>
</feature>
<keyword evidence="2" id="KW-0722">Serine protease inhibitor</keyword>
<keyword evidence="1" id="KW-0646">Protease inhibitor</keyword>
<dbReference type="Gene3D" id="4.10.410.10">
    <property type="entry name" value="Pancreatic trypsin inhibitor Kunitz domain"/>
    <property type="match status" value="1"/>
</dbReference>
<feature type="non-terminal residue" evidence="5">
    <location>
        <position position="1"/>
    </location>
</feature>
<dbReference type="PANTHER" id="PTHR10083">
    <property type="entry name" value="KUNITZ-TYPE PROTEASE INHIBITOR-RELATED"/>
    <property type="match status" value="1"/>
</dbReference>
<evidence type="ECO:0000256" key="3">
    <source>
        <dbReference type="ARBA" id="ARBA00023157"/>
    </source>
</evidence>
<dbReference type="InterPro" id="IPR050098">
    <property type="entry name" value="TFPI/VKTCI-like"/>
</dbReference>
<dbReference type="GO" id="GO:0005615">
    <property type="term" value="C:extracellular space"/>
    <property type="evidence" value="ECO:0007669"/>
    <property type="project" value="TreeGrafter"/>
</dbReference>
<dbReference type="EMBL" id="GFAC01007857">
    <property type="protein sequence ID" value="JAT91331.1"/>
    <property type="molecule type" value="mRNA"/>
</dbReference>
<dbReference type="AlphaFoldDB" id="A0A1E1WX31"/>
<organism evidence="5">
    <name type="scientific">Amblyomma aureolatum</name>
    <dbReference type="NCBI Taxonomy" id="187763"/>
    <lineage>
        <taxon>Eukaryota</taxon>
        <taxon>Metazoa</taxon>
        <taxon>Ecdysozoa</taxon>
        <taxon>Arthropoda</taxon>
        <taxon>Chelicerata</taxon>
        <taxon>Arachnida</taxon>
        <taxon>Acari</taxon>
        <taxon>Parasitiformes</taxon>
        <taxon>Ixodida</taxon>
        <taxon>Ixodoidea</taxon>
        <taxon>Ixodidae</taxon>
        <taxon>Amblyomminae</taxon>
        <taxon>Amblyomma</taxon>
    </lineage>
</organism>
<sequence length="172" mass="19675">CKNGSESEGWMCDGEEGNRTCHRRDYFYDKDQNTCPFLGFLGCGGDENRFPSQEDCIDHCRLRPNPNDSFYKNWLAGLPNCTKDFDPKVDNGTVQRFYLNHTTQHCQPVSVQKGDDYFPSWGDCVHKCKSGTSDKLPRCKQEKNTGEPPKGFNCTANEEDRYTVCVEDTKTE</sequence>
<evidence type="ECO:0000313" key="5">
    <source>
        <dbReference type="EMBL" id="JAT91331.1"/>
    </source>
</evidence>
<dbReference type="InterPro" id="IPR002223">
    <property type="entry name" value="Kunitz_BPTI"/>
</dbReference>
<evidence type="ECO:0000256" key="1">
    <source>
        <dbReference type="ARBA" id="ARBA00022690"/>
    </source>
</evidence>
<dbReference type="Pfam" id="PF00014">
    <property type="entry name" value="Kunitz_BPTI"/>
    <property type="match status" value="1"/>
</dbReference>
<protein>
    <submittedName>
        <fullName evidence="5">Putative bilaris</fullName>
    </submittedName>
</protein>
<accession>A0A1E1WX31</accession>
<name>A0A1E1WX31_9ACAR</name>
<dbReference type="PROSITE" id="PS50279">
    <property type="entry name" value="BPTI_KUNITZ_2"/>
    <property type="match status" value="1"/>
</dbReference>
<dbReference type="PANTHER" id="PTHR10083:SF374">
    <property type="entry name" value="BPTI_KUNITZ INHIBITOR DOMAIN-CONTAINING PROTEIN"/>
    <property type="match status" value="1"/>
</dbReference>
<evidence type="ECO:0000256" key="2">
    <source>
        <dbReference type="ARBA" id="ARBA00022900"/>
    </source>
</evidence>
<dbReference type="GO" id="GO:0004867">
    <property type="term" value="F:serine-type endopeptidase inhibitor activity"/>
    <property type="evidence" value="ECO:0007669"/>
    <property type="project" value="UniProtKB-KW"/>
</dbReference>
<keyword evidence="3" id="KW-1015">Disulfide bond</keyword>
<evidence type="ECO:0000259" key="4">
    <source>
        <dbReference type="PROSITE" id="PS50279"/>
    </source>
</evidence>
<dbReference type="SUPFAM" id="SSF57362">
    <property type="entry name" value="BPTI-like"/>
    <property type="match status" value="2"/>
</dbReference>